<evidence type="ECO:0000256" key="5">
    <source>
        <dbReference type="ARBA" id="ARBA00023098"/>
    </source>
</evidence>
<evidence type="ECO:0000313" key="10">
    <source>
        <dbReference type="EMBL" id="PXX81971.1"/>
    </source>
</evidence>
<dbReference type="Pfam" id="PF04613">
    <property type="entry name" value="LpxD"/>
    <property type="match status" value="1"/>
</dbReference>
<comment type="similarity">
    <text evidence="7">Belongs to the transferase hexapeptide repeat family. LpxD subfamily.</text>
</comment>
<dbReference type="PANTHER" id="PTHR43378">
    <property type="entry name" value="UDP-3-O-ACYLGLUCOSAMINE N-ACYLTRANSFERASE"/>
    <property type="match status" value="1"/>
</dbReference>
<dbReference type="GO" id="GO:0009245">
    <property type="term" value="P:lipid A biosynthetic process"/>
    <property type="evidence" value="ECO:0007669"/>
    <property type="project" value="UniProtKB-UniRule"/>
</dbReference>
<dbReference type="SUPFAM" id="SSF51161">
    <property type="entry name" value="Trimeric LpxA-like enzymes"/>
    <property type="match status" value="1"/>
</dbReference>
<dbReference type="CDD" id="cd03352">
    <property type="entry name" value="LbH_LpxD"/>
    <property type="match status" value="1"/>
</dbReference>
<dbReference type="Gene3D" id="3.40.1390.10">
    <property type="entry name" value="MurE/MurF, N-terminal domain"/>
    <property type="match status" value="1"/>
</dbReference>
<accession>A0A318KVX1</accession>
<keyword evidence="5 7" id="KW-0443">Lipid metabolism</keyword>
<reference evidence="10 11" key="1">
    <citation type="submission" date="2018-05" db="EMBL/GenBank/DDBJ databases">
        <title>Genomic Encyclopedia of Type Strains, Phase IV (KMG-IV): sequencing the most valuable type-strain genomes for metagenomic binning, comparative biology and taxonomic classification.</title>
        <authorList>
            <person name="Goeker M."/>
        </authorList>
    </citation>
    <scope>NUCLEOTIDE SEQUENCE [LARGE SCALE GENOMIC DNA]</scope>
    <source>
        <strain evidence="10 11">DSM 29661</strain>
    </source>
</reference>
<keyword evidence="8" id="KW-0175">Coiled coil</keyword>
<dbReference type="NCBIfam" id="TIGR01853">
    <property type="entry name" value="lipid_A_lpxD"/>
    <property type="match status" value="1"/>
</dbReference>
<evidence type="ECO:0000256" key="7">
    <source>
        <dbReference type="HAMAP-Rule" id="MF_00523"/>
    </source>
</evidence>
<keyword evidence="4 7" id="KW-0677">Repeat</keyword>
<dbReference type="RefSeq" id="WP_110389279.1">
    <property type="nucleotide sequence ID" value="NZ_QJKI01000001.1"/>
</dbReference>
<keyword evidence="1 7" id="KW-0444">Lipid biosynthesis</keyword>
<proteinExistence type="inferred from homology"/>
<evidence type="ECO:0000256" key="1">
    <source>
        <dbReference type="ARBA" id="ARBA00022516"/>
    </source>
</evidence>
<dbReference type="OrthoDB" id="9784739at2"/>
<dbReference type="InterPro" id="IPR007691">
    <property type="entry name" value="LpxD"/>
</dbReference>
<comment type="pathway">
    <text evidence="7">Bacterial outer membrane biogenesis; LPS lipid A biosynthesis.</text>
</comment>
<comment type="function">
    <text evidence="7">Catalyzes the N-acylation of UDP-3-O-acylglucosamine using 3-hydroxyacyl-ACP as the acyl donor. Is involved in the biosynthesis of lipid A, a phosphorylated glycolipid that anchors the lipopolysaccharide to the outer membrane of the cell.</text>
</comment>
<dbReference type="GO" id="GO:0016020">
    <property type="term" value="C:membrane"/>
    <property type="evidence" value="ECO:0007669"/>
    <property type="project" value="GOC"/>
</dbReference>
<comment type="subunit">
    <text evidence="7">Homotrimer.</text>
</comment>
<dbReference type="HAMAP" id="MF_00523">
    <property type="entry name" value="LpxD"/>
    <property type="match status" value="1"/>
</dbReference>
<feature type="domain" description="UDP-3-O-[3-hydroxymyristoyl] glucosamine N-acyltransferase non-repeat region" evidence="9">
    <location>
        <begin position="20"/>
        <end position="85"/>
    </location>
</feature>
<organism evidence="10 11">
    <name type="scientific">Rivihabitans pingtungensis</name>
    <dbReference type="NCBI Taxonomy" id="1054498"/>
    <lineage>
        <taxon>Bacteria</taxon>
        <taxon>Pseudomonadati</taxon>
        <taxon>Pseudomonadota</taxon>
        <taxon>Betaproteobacteria</taxon>
        <taxon>Neisseriales</taxon>
        <taxon>Aquaspirillaceae</taxon>
        <taxon>Rivihabitans</taxon>
    </lineage>
</organism>
<comment type="catalytic activity">
    <reaction evidence="7">
        <text>a UDP-3-O-[(3R)-3-hydroxyacyl]-alpha-D-glucosamine + a (3R)-hydroxyacyl-[ACP] = a UDP-2-N,3-O-bis[(3R)-3-hydroxyacyl]-alpha-D-glucosamine + holo-[ACP] + H(+)</text>
        <dbReference type="Rhea" id="RHEA:53836"/>
        <dbReference type="Rhea" id="RHEA-COMP:9685"/>
        <dbReference type="Rhea" id="RHEA-COMP:9945"/>
        <dbReference type="ChEBI" id="CHEBI:15378"/>
        <dbReference type="ChEBI" id="CHEBI:64479"/>
        <dbReference type="ChEBI" id="CHEBI:78827"/>
        <dbReference type="ChEBI" id="CHEBI:137740"/>
        <dbReference type="ChEBI" id="CHEBI:137748"/>
        <dbReference type="EC" id="2.3.1.191"/>
    </reaction>
</comment>
<dbReference type="NCBIfam" id="NF002060">
    <property type="entry name" value="PRK00892.1"/>
    <property type="match status" value="1"/>
</dbReference>
<dbReference type="InterPro" id="IPR020573">
    <property type="entry name" value="UDP_GlcNAc_AcTrfase_non-rep"/>
</dbReference>
<dbReference type="InterPro" id="IPR001451">
    <property type="entry name" value="Hexapep"/>
</dbReference>
<evidence type="ECO:0000256" key="4">
    <source>
        <dbReference type="ARBA" id="ARBA00022737"/>
    </source>
</evidence>
<dbReference type="Pfam" id="PF00132">
    <property type="entry name" value="Hexapep"/>
    <property type="match status" value="1"/>
</dbReference>
<evidence type="ECO:0000256" key="2">
    <source>
        <dbReference type="ARBA" id="ARBA00022556"/>
    </source>
</evidence>
<keyword evidence="11" id="KW-1185">Reference proteome</keyword>
<dbReference type="Proteomes" id="UP000247555">
    <property type="component" value="Unassembled WGS sequence"/>
</dbReference>
<keyword evidence="2 7" id="KW-0441">Lipid A biosynthesis</keyword>
<name>A0A318KVX1_9NEIS</name>
<sequence length="351" mass="35940">MAWTLSEIVARLGGELHGEDRLIARLAPLDEAGADEIAFVTGTKHADALRASAAGAVIVKADLLDIAARPAIVCADPYVYFARLAGLMCPPPAARAAGAHPSAAVAADAQVAASAEIREFVSIGAGAVIGERVLLMAGAVVEAGAVIGDDCVLHPRVVVHHGCVVGARCILHAGAVIGADGFGNAWAGDHWEKIPQIGRAVLGDDVEIGANTTIDRGALADTVIERGVRLDNLIHIAHNCRVGAHTAMAACVGVAGSTSIGANCMIGGAAMISGHLKIGDRVHISGGTLVAKNLDKPGQYTAVYPLATHKEWLGNAAHVRQLGKLAARVKQLEARLAAANATDPHSTKEPQ</sequence>
<dbReference type="EC" id="2.3.1.191" evidence="7"/>
<dbReference type="AlphaFoldDB" id="A0A318KVX1"/>
<dbReference type="Pfam" id="PF14602">
    <property type="entry name" value="Hexapep_2"/>
    <property type="match status" value="1"/>
</dbReference>
<dbReference type="InterPro" id="IPR011004">
    <property type="entry name" value="Trimer_LpxA-like_sf"/>
</dbReference>
<dbReference type="UniPathway" id="UPA00973"/>
<evidence type="ECO:0000256" key="6">
    <source>
        <dbReference type="ARBA" id="ARBA00023315"/>
    </source>
</evidence>
<gene>
    <name evidence="7" type="primary">lpxD</name>
    <name evidence="10" type="ORF">DFR34_101203</name>
</gene>
<feature type="active site" description="Proton acceptor" evidence="7">
    <location>
        <position position="238"/>
    </location>
</feature>
<feature type="coiled-coil region" evidence="8">
    <location>
        <begin position="315"/>
        <end position="342"/>
    </location>
</feature>
<dbReference type="Gene3D" id="1.20.5.170">
    <property type="match status" value="1"/>
</dbReference>
<evidence type="ECO:0000259" key="9">
    <source>
        <dbReference type="Pfam" id="PF04613"/>
    </source>
</evidence>
<evidence type="ECO:0000256" key="8">
    <source>
        <dbReference type="SAM" id="Coils"/>
    </source>
</evidence>
<dbReference type="Gene3D" id="2.160.10.10">
    <property type="entry name" value="Hexapeptide repeat proteins"/>
    <property type="match status" value="1"/>
</dbReference>
<dbReference type="GO" id="GO:0016410">
    <property type="term" value="F:N-acyltransferase activity"/>
    <property type="evidence" value="ECO:0007669"/>
    <property type="project" value="InterPro"/>
</dbReference>
<evidence type="ECO:0000313" key="11">
    <source>
        <dbReference type="Proteomes" id="UP000247555"/>
    </source>
</evidence>
<dbReference type="GO" id="GO:0103118">
    <property type="term" value="F:UDP-3-O-[(3R)-3-hydroxyacyl]-glucosamine N-acyltransferase activity"/>
    <property type="evidence" value="ECO:0007669"/>
    <property type="project" value="UniProtKB-EC"/>
</dbReference>
<comment type="caution">
    <text evidence="10">The sequence shown here is derived from an EMBL/GenBank/DDBJ whole genome shotgun (WGS) entry which is preliminary data.</text>
</comment>
<keyword evidence="3 7" id="KW-0808">Transferase</keyword>
<dbReference type="EMBL" id="QJKI01000001">
    <property type="protein sequence ID" value="PXX81971.1"/>
    <property type="molecule type" value="Genomic_DNA"/>
</dbReference>
<evidence type="ECO:0000256" key="3">
    <source>
        <dbReference type="ARBA" id="ARBA00022679"/>
    </source>
</evidence>
<dbReference type="PANTHER" id="PTHR43378:SF2">
    <property type="entry name" value="UDP-3-O-ACYLGLUCOSAMINE N-ACYLTRANSFERASE 1, MITOCHONDRIAL-RELATED"/>
    <property type="match status" value="1"/>
</dbReference>
<protein>
    <recommendedName>
        <fullName evidence="7">UDP-3-O-acylglucosamine N-acyltransferase</fullName>
        <ecNumber evidence="7">2.3.1.191</ecNumber>
    </recommendedName>
</protein>
<keyword evidence="6 7" id="KW-0012">Acyltransferase</keyword>